<gene>
    <name evidence="3" type="primary">sle_08160</name>
</gene>
<feature type="transmembrane region" description="Helical" evidence="2">
    <location>
        <begin position="97"/>
        <end position="115"/>
    </location>
</feature>
<protein>
    <submittedName>
        <fullName evidence="3">Uncharacterized protein</fullName>
    </submittedName>
</protein>
<evidence type="ECO:0000313" key="3">
    <source>
        <dbReference type="EMBL" id="CQR60279.1"/>
    </source>
</evidence>
<evidence type="ECO:0000256" key="1">
    <source>
        <dbReference type="SAM" id="MobiDB-lite"/>
    </source>
</evidence>
<feature type="transmembrane region" description="Helical" evidence="2">
    <location>
        <begin position="71"/>
        <end position="91"/>
    </location>
</feature>
<name>A0A0F7VLB7_STRLW</name>
<evidence type="ECO:0000313" key="4">
    <source>
        <dbReference type="Proteomes" id="UP000035016"/>
    </source>
</evidence>
<dbReference type="KEGG" id="sle:sle_08160"/>
<dbReference type="AlphaFoldDB" id="A0A0F7VLB7"/>
<evidence type="ECO:0000256" key="2">
    <source>
        <dbReference type="SAM" id="Phobius"/>
    </source>
</evidence>
<proteinExistence type="predicted"/>
<keyword evidence="2" id="KW-0812">Transmembrane</keyword>
<feature type="compositionally biased region" description="Low complexity" evidence="1">
    <location>
        <begin position="39"/>
        <end position="61"/>
    </location>
</feature>
<reference evidence="3 4" key="1">
    <citation type="submission" date="2015-02" db="EMBL/GenBank/DDBJ databases">
        <authorList>
            <person name="Gomez-Escribano P.J."/>
        </authorList>
    </citation>
    <scope>NUCLEOTIDE SEQUENCE [LARGE SCALE GENOMIC DNA]</scope>
    <source>
        <strain evidence="4">C34 (DSM 42122 / NRRL B-24963)</strain>
    </source>
</reference>
<feature type="region of interest" description="Disordered" evidence="1">
    <location>
        <begin position="28"/>
        <end position="63"/>
    </location>
</feature>
<dbReference type="Proteomes" id="UP000035016">
    <property type="component" value="Chromosome Chromosome"/>
</dbReference>
<accession>A0A0F7VLB7</accession>
<keyword evidence="2" id="KW-1133">Transmembrane helix</keyword>
<sequence length="121" mass="12262">MAYVSACGGDTAHWKRFWEETDAALHAEETRAEPCTARPAARGTALASPAAAPAGAAASPRSRSRDALTRFFPAVAGAVGVAGIAGVAGLTGCRSRTATLTVVAGACMASGFWLGRKLRDA</sequence>
<keyword evidence="2" id="KW-0472">Membrane</keyword>
<organism evidence="3 4">
    <name type="scientific">Streptomyces leeuwenhoekii</name>
    <dbReference type="NCBI Taxonomy" id="1437453"/>
    <lineage>
        <taxon>Bacteria</taxon>
        <taxon>Bacillati</taxon>
        <taxon>Actinomycetota</taxon>
        <taxon>Actinomycetes</taxon>
        <taxon>Kitasatosporales</taxon>
        <taxon>Streptomycetaceae</taxon>
        <taxon>Streptomyces</taxon>
    </lineage>
</organism>
<dbReference type="EMBL" id="LN831790">
    <property type="protein sequence ID" value="CQR60279.1"/>
    <property type="molecule type" value="Genomic_DNA"/>
</dbReference>